<sequence>MDEGAVNRNVASVKDAVLRRLRALMLTISTISAQTSAPAEMYGTPSHHEIPQQLPPGFESLSSFIEFPSLQPAQVFSEELMEFAEEEAEHVEQRNVHEASIDQELKRWFSDSSRLLTTTAKTESILHFWKRQQDENNYRLLPIAARVIYAIPASSAQTERDFGISGMLVTSHRTSIAKHNIDMCSVLNRNRKFVNVVNCPRLTDSELEQAVPANVRVPNRLRYIYKDFSKHYKPHHWPRVHDQHTTGRGTNDARGVLTSENSLICLAPEVNTHSNSLSSQCSVGSAPSVTYPTQPRLCCPRLAISLGIISGATATESTSNPTMSSLQSGNPLEPPRPPHLHQTPRPCHLGGYGLGFFFLLRRYEYLAVDGKISAFAIRCRDVSFTDKNGAPFRKQSIRNIRLRIRGSKTDQLRESVSRTLHHSGSKWLCPIQAHVSIQLKAAATKAGYDGSNYGTHSLQSGEATASSREATAKLP</sequence>
<protein>
    <recommendedName>
        <fullName evidence="2">HAT C-terminal dimerisation domain-containing protein</fullName>
    </recommendedName>
</protein>
<evidence type="ECO:0000259" key="2">
    <source>
        <dbReference type="Pfam" id="PF05699"/>
    </source>
</evidence>
<dbReference type="Proteomes" id="UP000237271">
    <property type="component" value="Unassembled WGS sequence"/>
</dbReference>
<proteinExistence type="predicted"/>
<evidence type="ECO:0000313" key="4">
    <source>
        <dbReference type="Proteomes" id="UP000237271"/>
    </source>
</evidence>
<dbReference type="SUPFAM" id="SSF53098">
    <property type="entry name" value="Ribonuclease H-like"/>
    <property type="match status" value="1"/>
</dbReference>
<evidence type="ECO:0000313" key="3">
    <source>
        <dbReference type="EMBL" id="POM62740.1"/>
    </source>
</evidence>
<gene>
    <name evidence="3" type="ORF">PHPALM_28061</name>
</gene>
<accession>A0A2P4XB13</accession>
<feature type="region of interest" description="Disordered" evidence="1">
    <location>
        <begin position="315"/>
        <end position="344"/>
    </location>
</feature>
<dbReference type="InterPro" id="IPR008906">
    <property type="entry name" value="HATC_C_dom"/>
</dbReference>
<feature type="domain" description="HAT C-terminal dimerisation" evidence="2">
    <location>
        <begin position="106"/>
        <end position="190"/>
    </location>
</feature>
<name>A0A2P4XB13_9STRA</name>
<dbReference type="EMBL" id="NCKW01015506">
    <property type="protein sequence ID" value="POM62740.1"/>
    <property type="molecule type" value="Genomic_DNA"/>
</dbReference>
<keyword evidence="4" id="KW-1185">Reference proteome</keyword>
<evidence type="ECO:0000256" key="1">
    <source>
        <dbReference type="SAM" id="MobiDB-lite"/>
    </source>
</evidence>
<dbReference type="InterPro" id="IPR012337">
    <property type="entry name" value="RNaseH-like_sf"/>
</dbReference>
<reference evidence="3 4" key="1">
    <citation type="journal article" date="2017" name="Genome Biol. Evol.">
        <title>Phytophthora megakarya and P. palmivora, closely related causal agents of cacao black pod rot, underwent increases in genome sizes and gene numbers by different mechanisms.</title>
        <authorList>
            <person name="Ali S.S."/>
            <person name="Shao J."/>
            <person name="Lary D.J."/>
            <person name="Kronmiller B."/>
            <person name="Shen D."/>
            <person name="Strem M.D."/>
            <person name="Amoako-Attah I."/>
            <person name="Akrofi A.Y."/>
            <person name="Begoude B.A."/>
            <person name="Ten Hoopen G.M."/>
            <person name="Coulibaly K."/>
            <person name="Kebe B.I."/>
            <person name="Melnick R.L."/>
            <person name="Guiltinan M.J."/>
            <person name="Tyler B.M."/>
            <person name="Meinhardt L.W."/>
            <person name="Bailey B.A."/>
        </authorList>
    </citation>
    <scope>NUCLEOTIDE SEQUENCE [LARGE SCALE GENOMIC DNA]</scope>
    <source>
        <strain evidence="4">sbr112.9</strain>
    </source>
</reference>
<dbReference type="AlphaFoldDB" id="A0A2P4XB13"/>
<organism evidence="3 4">
    <name type="scientific">Phytophthora palmivora</name>
    <dbReference type="NCBI Taxonomy" id="4796"/>
    <lineage>
        <taxon>Eukaryota</taxon>
        <taxon>Sar</taxon>
        <taxon>Stramenopiles</taxon>
        <taxon>Oomycota</taxon>
        <taxon>Peronosporomycetes</taxon>
        <taxon>Peronosporales</taxon>
        <taxon>Peronosporaceae</taxon>
        <taxon>Phytophthora</taxon>
    </lineage>
</organism>
<dbReference type="Pfam" id="PF05699">
    <property type="entry name" value="Dimer_Tnp_hAT"/>
    <property type="match status" value="1"/>
</dbReference>
<feature type="compositionally biased region" description="Polar residues" evidence="1">
    <location>
        <begin position="315"/>
        <end position="330"/>
    </location>
</feature>
<dbReference type="GO" id="GO:0046983">
    <property type="term" value="F:protein dimerization activity"/>
    <property type="evidence" value="ECO:0007669"/>
    <property type="project" value="InterPro"/>
</dbReference>
<dbReference type="OrthoDB" id="1607513at2759"/>
<comment type="caution">
    <text evidence="3">The sequence shown here is derived from an EMBL/GenBank/DDBJ whole genome shotgun (WGS) entry which is preliminary data.</text>
</comment>